<feature type="domain" description="C2H2-type" evidence="6">
    <location>
        <begin position="170"/>
        <end position="193"/>
    </location>
</feature>
<gene>
    <name evidence="8" type="primary">LOC103507629</name>
</gene>
<evidence type="ECO:0000256" key="5">
    <source>
        <dbReference type="PROSITE-ProRule" id="PRU00042"/>
    </source>
</evidence>
<dbReference type="Gene3D" id="3.30.160.60">
    <property type="entry name" value="Classic Zinc Finger"/>
    <property type="match status" value="3"/>
</dbReference>
<dbReference type="Pfam" id="PF13909">
    <property type="entry name" value="zf-H2C2_5"/>
    <property type="match status" value="1"/>
</dbReference>
<dbReference type="FunFam" id="3.30.160.60:FF:000834">
    <property type="entry name" value="Uncharacterized protein"/>
    <property type="match status" value="1"/>
</dbReference>
<dbReference type="FunFam" id="3.30.160.60:FF:000065">
    <property type="entry name" value="B-cell CLL/lymphoma 6, member B"/>
    <property type="match status" value="1"/>
</dbReference>
<dbReference type="Pfam" id="PF00096">
    <property type="entry name" value="zf-C2H2"/>
    <property type="match status" value="1"/>
</dbReference>
<keyword evidence="1" id="KW-0479">Metal-binding</keyword>
<keyword evidence="2" id="KW-0677">Repeat</keyword>
<dbReference type="GO" id="GO:0045944">
    <property type="term" value="P:positive regulation of transcription by RNA polymerase II"/>
    <property type="evidence" value="ECO:0007669"/>
    <property type="project" value="TreeGrafter"/>
</dbReference>
<dbReference type="InterPro" id="IPR050688">
    <property type="entry name" value="Zinc_finger/UBP_domain"/>
</dbReference>
<evidence type="ECO:0000256" key="1">
    <source>
        <dbReference type="ARBA" id="ARBA00022723"/>
    </source>
</evidence>
<dbReference type="InterPro" id="IPR036236">
    <property type="entry name" value="Znf_C2H2_sf"/>
</dbReference>
<dbReference type="Proteomes" id="UP000079169">
    <property type="component" value="Unplaced"/>
</dbReference>
<dbReference type="SUPFAM" id="SSF57667">
    <property type="entry name" value="beta-beta-alpha zinc fingers"/>
    <property type="match status" value="2"/>
</dbReference>
<dbReference type="KEGG" id="dci:103507629"/>
<evidence type="ECO:0000259" key="6">
    <source>
        <dbReference type="PROSITE" id="PS50157"/>
    </source>
</evidence>
<feature type="domain" description="C2H2-type" evidence="6">
    <location>
        <begin position="142"/>
        <end position="169"/>
    </location>
</feature>
<keyword evidence="4" id="KW-0862">Zinc</keyword>
<organism evidence="7 8">
    <name type="scientific">Diaphorina citri</name>
    <name type="common">Asian citrus psyllid</name>
    <dbReference type="NCBI Taxonomy" id="121845"/>
    <lineage>
        <taxon>Eukaryota</taxon>
        <taxon>Metazoa</taxon>
        <taxon>Ecdysozoa</taxon>
        <taxon>Arthropoda</taxon>
        <taxon>Hexapoda</taxon>
        <taxon>Insecta</taxon>
        <taxon>Pterygota</taxon>
        <taxon>Neoptera</taxon>
        <taxon>Paraneoptera</taxon>
        <taxon>Hemiptera</taxon>
        <taxon>Sternorrhyncha</taxon>
        <taxon>Psylloidea</taxon>
        <taxon>Psyllidae</taxon>
        <taxon>Diaphorininae</taxon>
        <taxon>Diaphorina</taxon>
    </lineage>
</organism>
<evidence type="ECO:0000313" key="7">
    <source>
        <dbReference type="Proteomes" id="UP000079169"/>
    </source>
</evidence>
<keyword evidence="3 5" id="KW-0863">Zinc-finger</keyword>
<dbReference type="PROSITE" id="PS50157">
    <property type="entry name" value="ZINC_FINGER_C2H2_2"/>
    <property type="match status" value="3"/>
</dbReference>
<dbReference type="GO" id="GO:0008270">
    <property type="term" value="F:zinc ion binding"/>
    <property type="evidence" value="ECO:0007669"/>
    <property type="project" value="UniProtKB-KW"/>
</dbReference>
<dbReference type="PANTHER" id="PTHR24403">
    <property type="entry name" value="ZINC FINGER PROTEIN"/>
    <property type="match status" value="1"/>
</dbReference>
<feature type="non-terminal residue" evidence="8">
    <location>
        <position position="1"/>
    </location>
</feature>
<dbReference type="SMART" id="SM00355">
    <property type="entry name" value="ZnF_C2H2"/>
    <property type="match status" value="4"/>
</dbReference>
<dbReference type="RefSeq" id="XP_026678250.1">
    <property type="nucleotide sequence ID" value="XM_026822449.1"/>
</dbReference>
<evidence type="ECO:0000256" key="2">
    <source>
        <dbReference type="ARBA" id="ARBA00022737"/>
    </source>
</evidence>
<feature type="domain" description="C2H2-type" evidence="6">
    <location>
        <begin position="46"/>
        <end position="73"/>
    </location>
</feature>
<evidence type="ECO:0000256" key="4">
    <source>
        <dbReference type="ARBA" id="ARBA00022833"/>
    </source>
</evidence>
<dbReference type="STRING" id="121845.A0A3Q0IV64"/>
<dbReference type="PaxDb" id="121845-A0A3Q0IV64"/>
<keyword evidence="7" id="KW-1185">Reference proteome</keyword>
<evidence type="ECO:0000256" key="3">
    <source>
        <dbReference type="ARBA" id="ARBA00022771"/>
    </source>
</evidence>
<protein>
    <submittedName>
        <fullName evidence="8">Zinc finger Y-chromosomal protein-like</fullName>
    </submittedName>
</protein>
<dbReference type="InterPro" id="IPR013087">
    <property type="entry name" value="Znf_C2H2_type"/>
</dbReference>
<proteinExistence type="predicted"/>
<accession>A0A3Q0IV64</accession>
<dbReference type="GO" id="GO:0005634">
    <property type="term" value="C:nucleus"/>
    <property type="evidence" value="ECO:0007669"/>
    <property type="project" value="TreeGrafter"/>
</dbReference>
<name>A0A3Q0IV64_DIACI</name>
<dbReference type="AlphaFoldDB" id="A0A3Q0IV64"/>
<dbReference type="GeneID" id="103507629"/>
<sequence>TDGTLIFTGTLVCKYCEAPQSNDATLLLEHCKKCLKIPRPDSKYNYVCVFCDYHSYYSSSVRDHLRLHTGEKPFRCPYCEYSSAQKVNLNLHIKIKHVLNHVRITELRCRFCQCGLNSDIESLLTHSKSCTVPYRENPSFQLVCLFCDYHSYNSGHMKNHIRRHIGEKPYKCNICHLETIQKSQMTLHMKIRH</sequence>
<reference evidence="8" key="1">
    <citation type="submission" date="2025-08" db="UniProtKB">
        <authorList>
            <consortium name="RefSeq"/>
        </authorList>
    </citation>
    <scope>IDENTIFICATION</scope>
</reference>
<evidence type="ECO:0000313" key="8">
    <source>
        <dbReference type="RefSeq" id="XP_026678250.1"/>
    </source>
</evidence>
<dbReference type="PANTHER" id="PTHR24403:SF67">
    <property type="entry name" value="FI01116P-RELATED"/>
    <property type="match status" value="1"/>
</dbReference>